<dbReference type="Proteomes" id="UP000271974">
    <property type="component" value="Unassembled WGS sequence"/>
</dbReference>
<name>A0A3S1CE25_ELYCH</name>
<comment type="caution">
    <text evidence="2">The sequence shown here is derived from an EMBL/GenBank/DDBJ whole genome shotgun (WGS) entry which is preliminary data.</text>
</comment>
<feature type="region of interest" description="Disordered" evidence="1">
    <location>
        <begin position="73"/>
        <end position="131"/>
    </location>
</feature>
<feature type="compositionally biased region" description="Low complexity" evidence="1">
    <location>
        <begin position="73"/>
        <end position="92"/>
    </location>
</feature>
<evidence type="ECO:0000313" key="2">
    <source>
        <dbReference type="EMBL" id="RUS90159.1"/>
    </source>
</evidence>
<evidence type="ECO:0000256" key="1">
    <source>
        <dbReference type="SAM" id="MobiDB-lite"/>
    </source>
</evidence>
<proteinExistence type="predicted"/>
<accession>A0A3S1CE25</accession>
<dbReference type="OrthoDB" id="6429365at2759"/>
<organism evidence="2 3">
    <name type="scientific">Elysia chlorotica</name>
    <name type="common">Eastern emerald elysia</name>
    <name type="synonym">Sea slug</name>
    <dbReference type="NCBI Taxonomy" id="188477"/>
    <lineage>
        <taxon>Eukaryota</taxon>
        <taxon>Metazoa</taxon>
        <taxon>Spiralia</taxon>
        <taxon>Lophotrochozoa</taxon>
        <taxon>Mollusca</taxon>
        <taxon>Gastropoda</taxon>
        <taxon>Heterobranchia</taxon>
        <taxon>Euthyneura</taxon>
        <taxon>Panpulmonata</taxon>
        <taxon>Sacoglossa</taxon>
        <taxon>Placobranchoidea</taxon>
        <taxon>Plakobranchidae</taxon>
        <taxon>Elysia</taxon>
    </lineage>
</organism>
<protein>
    <submittedName>
        <fullName evidence="2">Uncharacterized protein</fullName>
    </submittedName>
</protein>
<sequence>MNVGSSDCSSVDFSDEEQNLIFTWITDLEGDDAASENATDYVYRKLRDYGFCRTQEQVSKYLQDNGFIEQASSSVSPFESSNSSVQSSPTATKKQQTELPSSSSSSSPEHQVQDKEKDDSDEEETDTADGDNLIALLANKFKAEGMEPQLRWLQRQLLEAAYVKLVLEDSSLRAHVEEPVAKFHASKKSFLYMLTVLQ</sequence>
<feature type="compositionally biased region" description="Acidic residues" evidence="1">
    <location>
        <begin position="119"/>
        <end position="129"/>
    </location>
</feature>
<gene>
    <name evidence="2" type="ORF">EGW08_002038</name>
</gene>
<dbReference type="AlphaFoldDB" id="A0A3S1CE25"/>
<dbReference type="EMBL" id="RQTK01000038">
    <property type="protein sequence ID" value="RUS90159.1"/>
    <property type="molecule type" value="Genomic_DNA"/>
</dbReference>
<reference evidence="2 3" key="1">
    <citation type="submission" date="2019-01" db="EMBL/GenBank/DDBJ databases">
        <title>A draft genome assembly of the solar-powered sea slug Elysia chlorotica.</title>
        <authorList>
            <person name="Cai H."/>
            <person name="Li Q."/>
            <person name="Fang X."/>
            <person name="Li J."/>
            <person name="Curtis N.E."/>
            <person name="Altenburger A."/>
            <person name="Shibata T."/>
            <person name="Feng M."/>
            <person name="Maeda T."/>
            <person name="Schwartz J.A."/>
            <person name="Shigenobu S."/>
            <person name="Lundholm N."/>
            <person name="Nishiyama T."/>
            <person name="Yang H."/>
            <person name="Hasebe M."/>
            <person name="Li S."/>
            <person name="Pierce S.K."/>
            <person name="Wang J."/>
        </authorList>
    </citation>
    <scope>NUCLEOTIDE SEQUENCE [LARGE SCALE GENOMIC DNA]</scope>
    <source>
        <strain evidence="2">EC2010</strain>
        <tissue evidence="2">Whole organism of an adult</tissue>
    </source>
</reference>
<keyword evidence="3" id="KW-1185">Reference proteome</keyword>
<evidence type="ECO:0000313" key="3">
    <source>
        <dbReference type="Proteomes" id="UP000271974"/>
    </source>
</evidence>